<reference evidence="11 12" key="1">
    <citation type="submission" date="2020-08" db="EMBL/GenBank/DDBJ databases">
        <title>Genomic Encyclopedia of Type Strains, Phase IV (KMG-IV): sequencing the most valuable type-strain genomes for metagenomic binning, comparative biology and taxonomic classification.</title>
        <authorList>
            <person name="Goeker M."/>
        </authorList>
    </citation>
    <scope>NUCLEOTIDE SEQUENCE [LARGE SCALE GENOMIC DNA]</scope>
    <source>
        <strain evidence="11 12">DSM 103737</strain>
    </source>
</reference>
<comment type="similarity">
    <text evidence="8 9">Belongs to the TRAP transporter small permease family.</text>
</comment>
<evidence type="ECO:0000256" key="6">
    <source>
        <dbReference type="ARBA" id="ARBA00022989"/>
    </source>
</evidence>
<evidence type="ECO:0000256" key="9">
    <source>
        <dbReference type="RuleBase" id="RU369079"/>
    </source>
</evidence>
<dbReference type="GO" id="GO:0005886">
    <property type="term" value="C:plasma membrane"/>
    <property type="evidence" value="ECO:0007669"/>
    <property type="project" value="UniProtKB-SubCell"/>
</dbReference>
<organism evidence="11 12">
    <name type="scientific">Chelatococcus caeni</name>
    <dbReference type="NCBI Taxonomy" id="1348468"/>
    <lineage>
        <taxon>Bacteria</taxon>
        <taxon>Pseudomonadati</taxon>
        <taxon>Pseudomonadota</taxon>
        <taxon>Alphaproteobacteria</taxon>
        <taxon>Hyphomicrobiales</taxon>
        <taxon>Chelatococcaceae</taxon>
        <taxon>Chelatococcus</taxon>
    </lineage>
</organism>
<name>A0A840BZQ1_9HYPH</name>
<evidence type="ECO:0000256" key="2">
    <source>
        <dbReference type="ARBA" id="ARBA00022448"/>
    </source>
</evidence>
<proteinExistence type="inferred from homology"/>
<keyword evidence="6 9" id="KW-1133">Transmembrane helix</keyword>
<gene>
    <name evidence="11" type="ORF">GGR16_004078</name>
</gene>
<evidence type="ECO:0000256" key="7">
    <source>
        <dbReference type="ARBA" id="ARBA00023136"/>
    </source>
</evidence>
<dbReference type="Pfam" id="PF04290">
    <property type="entry name" value="DctQ"/>
    <property type="match status" value="1"/>
</dbReference>
<protein>
    <recommendedName>
        <fullName evidence="9">TRAP transporter small permease protein</fullName>
    </recommendedName>
</protein>
<comment type="subunit">
    <text evidence="9">The complex comprises the extracytoplasmic solute receptor protein and the two transmembrane proteins.</text>
</comment>
<keyword evidence="2 9" id="KW-0813">Transport</keyword>
<keyword evidence="5 9" id="KW-0812">Transmembrane</keyword>
<keyword evidence="3" id="KW-1003">Cell membrane</keyword>
<evidence type="ECO:0000256" key="4">
    <source>
        <dbReference type="ARBA" id="ARBA00022519"/>
    </source>
</evidence>
<dbReference type="InterPro" id="IPR055348">
    <property type="entry name" value="DctQ"/>
</dbReference>
<dbReference type="EMBL" id="JACIEN010000005">
    <property type="protein sequence ID" value="MBB4019031.1"/>
    <property type="molecule type" value="Genomic_DNA"/>
</dbReference>
<feature type="transmembrane region" description="Helical" evidence="9">
    <location>
        <begin position="47"/>
        <end position="64"/>
    </location>
</feature>
<evidence type="ECO:0000256" key="1">
    <source>
        <dbReference type="ARBA" id="ARBA00004429"/>
    </source>
</evidence>
<dbReference type="AlphaFoldDB" id="A0A840BZQ1"/>
<comment type="function">
    <text evidence="9">Part of the tripartite ATP-independent periplasmic (TRAP) transport system.</text>
</comment>
<keyword evidence="7 9" id="KW-0472">Membrane</keyword>
<evidence type="ECO:0000259" key="10">
    <source>
        <dbReference type="Pfam" id="PF04290"/>
    </source>
</evidence>
<dbReference type="PANTHER" id="PTHR35011:SF2">
    <property type="entry name" value="2,3-DIKETO-L-GULONATE TRAP TRANSPORTER SMALL PERMEASE PROTEIN YIAM"/>
    <property type="match status" value="1"/>
</dbReference>
<accession>A0A840BZQ1</accession>
<comment type="subcellular location">
    <subcellularLocation>
        <location evidence="1 9">Cell inner membrane</location>
        <topology evidence="1 9">Multi-pass membrane protein</topology>
    </subcellularLocation>
</comment>
<evidence type="ECO:0000313" key="12">
    <source>
        <dbReference type="Proteomes" id="UP000577362"/>
    </source>
</evidence>
<dbReference type="Proteomes" id="UP000577362">
    <property type="component" value="Unassembled WGS sequence"/>
</dbReference>
<comment type="caution">
    <text evidence="11">The sequence shown here is derived from an EMBL/GenBank/DDBJ whole genome shotgun (WGS) entry which is preliminary data.</text>
</comment>
<dbReference type="RefSeq" id="WP_183317776.1">
    <property type="nucleotide sequence ID" value="NZ_JACIEN010000005.1"/>
</dbReference>
<feature type="transmembrane region" description="Helical" evidence="9">
    <location>
        <begin position="127"/>
        <end position="148"/>
    </location>
</feature>
<dbReference type="GO" id="GO:0022857">
    <property type="term" value="F:transmembrane transporter activity"/>
    <property type="evidence" value="ECO:0007669"/>
    <property type="project" value="UniProtKB-UniRule"/>
</dbReference>
<dbReference type="GO" id="GO:0015740">
    <property type="term" value="P:C4-dicarboxylate transport"/>
    <property type="evidence" value="ECO:0007669"/>
    <property type="project" value="TreeGrafter"/>
</dbReference>
<evidence type="ECO:0000256" key="3">
    <source>
        <dbReference type="ARBA" id="ARBA00022475"/>
    </source>
</evidence>
<sequence length="166" mass="17744">MSRFVDLGFRAVEALLVVLLAVLVCLVFTNVVLRYAFDSGIIATEEISRLVFVWIVFVGAVPVMRLHGHLGVDMFVESMPARGRFLAALTANLVMLGCCVIFGWGTWRQSLINADNAAPITGIATGWAYAAATISAVSIGIIVLADLVRLIRTGEPVRAQPGGDVA</sequence>
<feature type="transmembrane region" description="Helical" evidence="9">
    <location>
        <begin position="12"/>
        <end position="35"/>
    </location>
</feature>
<dbReference type="InterPro" id="IPR007387">
    <property type="entry name" value="TRAP_DctQ"/>
</dbReference>
<feature type="transmembrane region" description="Helical" evidence="9">
    <location>
        <begin position="85"/>
        <end position="107"/>
    </location>
</feature>
<feature type="domain" description="Tripartite ATP-independent periplasmic transporters DctQ component" evidence="10">
    <location>
        <begin position="23"/>
        <end position="152"/>
    </location>
</feature>
<dbReference type="PANTHER" id="PTHR35011">
    <property type="entry name" value="2,3-DIKETO-L-GULONATE TRAP TRANSPORTER SMALL PERMEASE PROTEIN YIAM"/>
    <property type="match status" value="1"/>
</dbReference>
<evidence type="ECO:0000313" key="11">
    <source>
        <dbReference type="EMBL" id="MBB4019031.1"/>
    </source>
</evidence>
<evidence type="ECO:0000256" key="5">
    <source>
        <dbReference type="ARBA" id="ARBA00022692"/>
    </source>
</evidence>
<keyword evidence="4 9" id="KW-0997">Cell inner membrane</keyword>
<keyword evidence="12" id="KW-1185">Reference proteome</keyword>
<evidence type="ECO:0000256" key="8">
    <source>
        <dbReference type="ARBA" id="ARBA00038436"/>
    </source>
</evidence>